<reference evidence="2 3" key="1">
    <citation type="journal article" date="2021" name="BMC Genomics">
        <title>Datura genome reveals duplications of psychoactive alkaloid biosynthetic genes and high mutation rate following tissue culture.</title>
        <authorList>
            <person name="Rajewski A."/>
            <person name="Carter-House D."/>
            <person name="Stajich J."/>
            <person name="Litt A."/>
        </authorList>
    </citation>
    <scope>NUCLEOTIDE SEQUENCE [LARGE SCALE GENOMIC DNA]</scope>
    <source>
        <strain evidence="2">AR-01</strain>
    </source>
</reference>
<feature type="region of interest" description="Disordered" evidence="1">
    <location>
        <begin position="49"/>
        <end position="111"/>
    </location>
</feature>
<sequence>MASSTDQPSSLPHIRDIQPLVCLPPLNAYPLGSLATAPSVASLGSSIETAPTSLSPMMGSDGSPSHSSPEVIELSSLLADIQSHYTTQEPDSPSLPKNSLSQADSASLPRDVGCSQATGSLPVFLLLGLKFHVSGPASHTRAHRSDVADPSTVPNSSSI</sequence>
<evidence type="ECO:0000256" key="1">
    <source>
        <dbReference type="SAM" id="MobiDB-lite"/>
    </source>
</evidence>
<accession>A0ABS8S1P2</accession>
<evidence type="ECO:0000313" key="3">
    <source>
        <dbReference type="Proteomes" id="UP000823775"/>
    </source>
</evidence>
<feature type="compositionally biased region" description="Polar residues" evidence="1">
    <location>
        <begin position="83"/>
        <end position="105"/>
    </location>
</feature>
<proteinExistence type="predicted"/>
<evidence type="ECO:0000313" key="2">
    <source>
        <dbReference type="EMBL" id="MCD7452743.1"/>
    </source>
</evidence>
<dbReference type="Proteomes" id="UP000823775">
    <property type="component" value="Unassembled WGS sequence"/>
</dbReference>
<dbReference type="EMBL" id="JACEIK010000221">
    <property type="protein sequence ID" value="MCD7452743.1"/>
    <property type="molecule type" value="Genomic_DNA"/>
</dbReference>
<keyword evidence="3" id="KW-1185">Reference proteome</keyword>
<comment type="caution">
    <text evidence="2">The sequence shown here is derived from an EMBL/GenBank/DDBJ whole genome shotgun (WGS) entry which is preliminary data.</text>
</comment>
<feature type="region of interest" description="Disordered" evidence="1">
    <location>
        <begin position="136"/>
        <end position="159"/>
    </location>
</feature>
<organism evidence="2 3">
    <name type="scientific">Datura stramonium</name>
    <name type="common">Jimsonweed</name>
    <name type="synonym">Common thornapple</name>
    <dbReference type="NCBI Taxonomy" id="4076"/>
    <lineage>
        <taxon>Eukaryota</taxon>
        <taxon>Viridiplantae</taxon>
        <taxon>Streptophyta</taxon>
        <taxon>Embryophyta</taxon>
        <taxon>Tracheophyta</taxon>
        <taxon>Spermatophyta</taxon>
        <taxon>Magnoliopsida</taxon>
        <taxon>eudicotyledons</taxon>
        <taxon>Gunneridae</taxon>
        <taxon>Pentapetalae</taxon>
        <taxon>asterids</taxon>
        <taxon>lamiids</taxon>
        <taxon>Solanales</taxon>
        <taxon>Solanaceae</taxon>
        <taxon>Solanoideae</taxon>
        <taxon>Datureae</taxon>
        <taxon>Datura</taxon>
    </lineage>
</organism>
<name>A0ABS8S1P2_DATST</name>
<protein>
    <submittedName>
        <fullName evidence="2">Uncharacterized protein</fullName>
    </submittedName>
</protein>
<gene>
    <name evidence="2" type="ORF">HAX54_017997</name>
</gene>